<organism evidence="2">
    <name type="scientific">uncultured virus</name>
    <dbReference type="NCBI Taxonomy" id="340016"/>
    <lineage>
        <taxon>Viruses</taxon>
        <taxon>environmental samples</taxon>
    </lineage>
</organism>
<dbReference type="InterPro" id="IPR020818">
    <property type="entry name" value="Chaperonin_GroES"/>
</dbReference>
<dbReference type="GO" id="GO:0044183">
    <property type="term" value="F:protein folding chaperone"/>
    <property type="evidence" value="ECO:0007669"/>
    <property type="project" value="InterPro"/>
</dbReference>
<sequence length="123" mass="13745">MSDEVNDVSDAEKARQLPEPSGYKLLCALPEVEDKYESGILKADTTVRVEEHSTVVLFVLKAGPQAYADMDKFPSGPWCKEGDFVITRAYAGTRFKIHGREFRLINDDQVEAVVQDPRGITRA</sequence>
<proteinExistence type="predicted"/>
<reference evidence="2" key="1">
    <citation type="submission" date="2016-03" db="EMBL/GenBank/DDBJ databases">
        <title>Novel chaperonins are prevalent in the virioplankton and link to viral biology and ecology.</title>
        <authorList>
            <person name="Marine R.L."/>
            <person name="Nasko D.J."/>
            <person name="Polson S.W."/>
            <person name="Wommack K.E."/>
        </authorList>
    </citation>
    <scope>NUCLEOTIDE SEQUENCE</scope>
</reference>
<dbReference type="Pfam" id="PF00166">
    <property type="entry name" value="Cpn10"/>
    <property type="match status" value="1"/>
</dbReference>
<dbReference type="InterPro" id="IPR011032">
    <property type="entry name" value="GroES-like_sf"/>
</dbReference>
<dbReference type="SUPFAM" id="SSF50129">
    <property type="entry name" value="GroES-like"/>
    <property type="match status" value="1"/>
</dbReference>
<dbReference type="InterPro" id="IPR037124">
    <property type="entry name" value="Chaperonin_GroES_sf"/>
</dbReference>
<dbReference type="EMBL" id="KU970611">
    <property type="protein sequence ID" value="ASN63205.1"/>
    <property type="molecule type" value="Genomic_DNA"/>
</dbReference>
<evidence type="ECO:0000313" key="2">
    <source>
        <dbReference type="EMBL" id="ASN63205.1"/>
    </source>
</evidence>
<keyword evidence="1" id="KW-0143">Chaperone</keyword>
<evidence type="ECO:0000256" key="1">
    <source>
        <dbReference type="ARBA" id="ARBA00023186"/>
    </source>
</evidence>
<dbReference type="GO" id="GO:0005524">
    <property type="term" value="F:ATP binding"/>
    <property type="evidence" value="ECO:0007669"/>
    <property type="project" value="InterPro"/>
</dbReference>
<protein>
    <submittedName>
        <fullName evidence="2">Co-chaperonin GroES</fullName>
    </submittedName>
</protein>
<gene>
    <name evidence="2" type="primary">groES</name>
</gene>
<name>A0A221S346_9VIRU</name>
<accession>A0A221S346</accession>
<dbReference type="Gene3D" id="2.30.33.40">
    <property type="entry name" value="GroES chaperonin"/>
    <property type="match status" value="1"/>
</dbReference>